<dbReference type="SUPFAM" id="SSF69593">
    <property type="entry name" value="Glycerol-3-phosphate (1)-acyltransferase"/>
    <property type="match status" value="1"/>
</dbReference>
<evidence type="ECO:0000256" key="11">
    <source>
        <dbReference type="SAM" id="Phobius"/>
    </source>
</evidence>
<organism evidence="12 13">
    <name type="scientific">Chara braunii</name>
    <name type="common">Braun's stonewort</name>
    <dbReference type="NCBI Taxonomy" id="69332"/>
    <lineage>
        <taxon>Eukaryota</taxon>
        <taxon>Viridiplantae</taxon>
        <taxon>Streptophyta</taxon>
        <taxon>Charophyceae</taxon>
        <taxon>Charales</taxon>
        <taxon>Characeae</taxon>
        <taxon>Chara</taxon>
    </lineage>
</organism>
<feature type="transmembrane region" description="Helical" evidence="11">
    <location>
        <begin position="5"/>
        <end position="23"/>
    </location>
</feature>
<dbReference type="PANTHER" id="PTHR12317:SF63">
    <property type="entry name" value="DIACYLGLYCEROL O-ACYLTRANSFERASE 2"/>
    <property type="match status" value="1"/>
</dbReference>
<keyword evidence="13" id="KW-1185">Reference proteome</keyword>
<evidence type="ECO:0008006" key="14">
    <source>
        <dbReference type="Google" id="ProtNLM"/>
    </source>
</evidence>
<evidence type="ECO:0000313" key="12">
    <source>
        <dbReference type="EMBL" id="GBG77010.1"/>
    </source>
</evidence>
<evidence type="ECO:0000256" key="7">
    <source>
        <dbReference type="ARBA" id="ARBA00022989"/>
    </source>
</evidence>
<keyword evidence="9 11" id="KW-0472">Membrane</keyword>
<dbReference type="PANTHER" id="PTHR12317">
    <property type="entry name" value="DIACYLGLYCEROL O-ACYLTRANSFERASE"/>
    <property type="match status" value="1"/>
</dbReference>
<evidence type="ECO:0000256" key="1">
    <source>
        <dbReference type="ARBA" id="ARBA00004477"/>
    </source>
</evidence>
<evidence type="ECO:0000256" key="5">
    <source>
        <dbReference type="ARBA" id="ARBA00022692"/>
    </source>
</evidence>
<keyword evidence="8" id="KW-0443">Lipid metabolism</keyword>
<dbReference type="GO" id="GO:0005811">
    <property type="term" value="C:lipid droplet"/>
    <property type="evidence" value="ECO:0007669"/>
    <property type="project" value="EnsemblPlants"/>
</dbReference>
<dbReference type="Pfam" id="PF03982">
    <property type="entry name" value="DAGAT"/>
    <property type="match status" value="1"/>
</dbReference>
<dbReference type="Proteomes" id="UP000265515">
    <property type="component" value="Unassembled WGS sequence"/>
</dbReference>
<keyword evidence="3" id="KW-0444">Lipid biosynthesis</keyword>
<evidence type="ECO:0000256" key="3">
    <source>
        <dbReference type="ARBA" id="ARBA00022516"/>
    </source>
</evidence>
<keyword evidence="6" id="KW-0256">Endoplasmic reticulum</keyword>
<dbReference type="OrthoDB" id="264532at2759"/>
<accession>A0A388L3Y2</accession>
<dbReference type="STRING" id="69332.A0A388L3Y2"/>
<evidence type="ECO:0000256" key="2">
    <source>
        <dbReference type="ARBA" id="ARBA00005420"/>
    </source>
</evidence>
<dbReference type="Gramene" id="GBG77010">
    <property type="protein sequence ID" value="GBG77010"/>
    <property type="gene ID" value="CBR_g23340"/>
</dbReference>
<comment type="caution">
    <text evidence="12">The sequence shown here is derived from an EMBL/GenBank/DDBJ whole genome shotgun (WGS) entry which is preliminary data.</text>
</comment>
<dbReference type="EMBL" id="BFEA01000258">
    <property type="protein sequence ID" value="GBG77010.1"/>
    <property type="molecule type" value="Genomic_DNA"/>
</dbReference>
<keyword evidence="4" id="KW-0808">Transferase</keyword>
<name>A0A388L3Y2_CHABU</name>
<dbReference type="GO" id="GO:0034389">
    <property type="term" value="P:lipid droplet organization"/>
    <property type="evidence" value="ECO:0007669"/>
    <property type="project" value="EnsemblPlants"/>
</dbReference>
<comment type="similarity">
    <text evidence="2">Belongs to the diacylglycerol acyltransferase family.</text>
</comment>
<evidence type="ECO:0000256" key="4">
    <source>
        <dbReference type="ARBA" id="ARBA00022679"/>
    </source>
</evidence>
<dbReference type="GO" id="GO:0005789">
    <property type="term" value="C:endoplasmic reticulum membrane"/>
    <property type="evidence" value="ECO:0007669"/>
    <property type="project" value="UniProtKB-SubCell"/>
</dbReference>
<dbReference type="AlphaFoldDB" id="A0A388L3Y2"/>
<dbReference type="OMA" id="IMGVACT"/>
<keyword evidence="7 11" id="KW-1133">Transmembrane helix</keyword>
<reference evidence="12 13" key="1">
    <citation type="journal article" date="2018" name="Cell">
        <title>The Chara Genome: Secondary Complexity and Implications for Plant Terrestrialization.</title>
        <authorList>
            <person name="Nishiyama T."/>
            <person name="Sakayama H."/>
            <person name="Vries J.D."/>
            <person name="Buschmann H."/>
            <person name="Saint-Marcoux D."/>
            <person name="Ullrich K.K."/>
            <person name="Haas F.B."/>
            <person name="Vanderstraeten L."/>
            <person name="Becker D."/>
            <person name="Lang D."/>
            <person name="Vosolsobe S."/>
            <person name="Rombauts S."/>
            <person name="Wilhelmsson P.K.I."/>
            <person name="Janitza P."/>
            <person name="Kern R."/>
            <person name="Heyl A."/>
            <person name="Rumpler F."/>
            <person name="Villalobos L.I.A.C."/>
            <person name="Clay J.M."/>
            <person name="Skokan R."/>
            <person name="Toyoda A."/>
            <person name="Suzuki Y."/>
            <person name="Kagoshima H."/>
            <person name="Schijlen E."/>
            <person name="Tajeshwar N."/>
            <person name="Catarino B."/>
            <person name="Hetherington A.J."/>
            <person name="Saltykova A."/>
            <person name="Bonnot C."/>
            <person name="Breuninger H."/>
            <person name="Symeonidi A."/>
            <person name="Radhakrishnan G.V."/>
            <person name="Van Nieuwerburgh F."/>
            <person name="Deforce D."/>
            <person name="Chang C."/>
            <person name="Karol K.G."/>
            <person name="Hedrich R."/>
            <person name="Ulvskov P."/>
            <person name="Glockner G."/>
            <person name="Delwiche C.F."/>
            <person name="Petrasek J."/>
            <person name="Van de Peer Y."/>
            <person name="Friml J."/>
            <person name="Beilby M."/>
            <person name="Dolan L."/>
            <person name="Kohara Y."/>
            <person name="Sugano S."/>
            <person name="Fujiyama A."/>
            <person name="Delaux P.-M."/>
            <person name="Quint M."/>
            <person name="TheiBen G."/>
            <person name="Hagemann M."/>
            <person name="Harholt J."/>
            <person name="Dunand C."/>
            <person name="Zachgo S."/>
            <person name="Langdale J."/>
            <person name="Maumus F."/>
            <person name="Straeten D.V.D."/>
            <person name="Gould S.B."/>
            <person name="Rensing S.A."/>
        </authorList>
    </citation>
    <scope>NUCLEOTIDE SEQUENCE [LARGE SCALE GENOMIC DNA]</scope>
    <source>
        <strain evidence="12 13">S276</strain>
    </source>
</reference>
<dbReference type="CDD" id="cd07987">
    <property type="entry name" value="LPLAT_MGAT-like"/>
    <property type="match status" value="1"/>
</dbReference>
<protein>
    <recommendedName>
        <fullName evidence="14">Acyltransferase</fullName>
    </recommendedName>
</protein>
<keyword evidence="5 11" id="KW-0812">Transmembrane</keyword>
<dbReference type="InterPro" id="IPR007130">
    <property type="entry name" value="DAGAT"/>
</dbReference>
<dbReference type="GO" id="GO:0019432">
    <property type="term" value="P:triglyceride biosynthetic process"/>
    <property type="evidence" value="ECO:0007669"/>
    <property type="project" value="EnsemblPlants"/>
</dbReference>
<sequence>MGIALFIWVGGFHVNLLFSLLILCNLPGPVGIALLCVYLTLAFIPVKEDSSWGRELCRFACSTVVDYFPISLKFEERDSLDPGRAYVIGLEPHSVLPLSAVVLSPLVMKTPFPRIKMLGSSALKHVPFARHVWTWMGVADVSKSSFDDLLRRGWSCVVVPGGVQECLYMEKDKEVIFLKQRRGFVRMAMATGSPLVPVFGFGQSHTYYFWLPKGQWFRKLSRMIHYVPMLYWGIKGSPVPVPGRMLVVVGRPIEVPCVKNPTPQQVSEVHDKFVKAMEDIYERHKREGGMEGVPLVIK</sequence>
<keyword evidence="10" id="KW-0012">Acyltransferase</keyword>
<comment type="subcellular location">
    <subcellularLocation>
        <location evidence="1">Endoplasmic reticulum membrane</location>
        <topology evidence="1">Multi-pass membrane protein</topology>
    </subcellularLocation>
</comment>
<proteinExistence type="inferred from homology"/>
<evidence type="ECO:0000313" key="13">
    <source>
        <dbReference type="Proteomes" id="UP000265515"/>
    </source>
</evidence>
<evidence type="ECO:0000256" key="6">
    <source>
        <dbReference type="ARBA" id="ARBA00022824"/>
    </source>
</evidence>
<evidence type="ECO:0000256" key="10">
    <source>
        <dbReference type="ARBA" id="ARBA00023315"/>
    </source>
</evidence>
<evidence type="ECO:0000256" key="9">
    <source>
        <dbReference type="ARBA" id="ARBA00023136"/>
    </source>
</evidence>
<dbReference type="GO" id="GO:0004144">
    <property type="term" value="F:diacylglycerol O-acyltransferase activity"/>
    <property type="evidence" value="ECO:0007669"/>
    <property type="project" value="EnsemblPlants"/>
</dbReference>
<gene>
    <name evidence="12" type="ORF">CBR_g23340</name>
</gene>
<evidence type="ECO:0000256" key="8">
    <source>
        <dbReference type="ARBA" id="ARBA00023098"/>
    </source>
</evidence>